<dbReference type="Gene3D" id="3.10.450.40">
    <property type="match status" value="1"/>
</dbReference>
<evidence type="ECO:0000259" key="1">
    <source>
        <dbReference type="Pfam" id="PF04965"/>
    </source>
</evidence>
<comment type="caution">
    <text evidence="2">The sequence shown here is derived from an EMBL/GenBank/DDBJ whole genome shotgun (WGS) entry which is preliminary data.</text>
</comment>
<name>A0A266N907_9PSED</name>
<accession>A0A266N907</accession>
<evidence type="ECO:0000313" key="2">
    <source>
        <dbReference type="EMBL" id="OZY58880.1"/>
    </source>
</evidence>
<feature type="domain" description="IraD/Gp25-like" evidence="1">
    <location>
        <begin position="12"/>
        <end position="99"/>
    </location>
</feature>
<dbReference type="Proteomes" id="UP000215788">
    <property type="component" value="Unassembled WGS sequence"/>
</dbReference>
<dbReference type="RefSeq" id="WP_094993996.1">
    <property type="nucleotide sequence ID" value="NZ_NQKI01000021.1"/>
</dbReference>
<evidence type="ECO:0000313" key="3">
    <source>
        <dbReference type="Proteomes" id="UP000215788"/>
    </source>
</evidence>
<dbReference type="InterPro" id="IPR007048">
    <property type="entry name" value="IraD/Gp25-like"/>
</dbReference>
<reference evidence="2 3" key="1">
    <citation type="submission" date="2017-08" db="EMBL/GenBank/DDBJ databases">
        <title>Genomic and metabolic characterisation of spoilage-associated Pseudomonas species.</title>
        <authorList>
            <person name="Stanborough T."/>
            <person name="Fegan N."/>
            <person name="Powell S.M."/>
            <person name="Singh T."/>
            <person name="Tamplin M.L."/>
            <person name="Chandry P.S."/>
        </authorList>
    </citation>
    <scope>NUCLEOTIDE SEQUENCE [LARGE SCALE GENOMIC DNA]</scope>
    <source>
        <strain evidence="2 3">L1802</strain>
    </source>
</reference>
<protein>
    <submittedName>
        <fullName evidence="2">Baseplate assembly protein</fullName>
    </submittedName>
</protein>
<dbReference type="SUPFAM" id="SSF160719">
    <property type="entry name" value="gpW/gp25-like"/>
    <property type="match status" value="1"/>
</dbReference>
<dbReference type="Pfam" id="PF04965">
    <property type="entry name" value="GPW_gp25"/>
    <property type="match status" value="1"/>
</dbReference>
<gene>
    <name evidence="2" type="ORF">CJF39_14255</name>
</gene>
<dbReference type="AlphaFoldDB" id="A0A266N907"/>
<proteinExistence type="predicted"/>
<sequence length="114" mass="12613">MNRETGAAISTVEHIGQSISDILTTRLGTRVMRREYGSLLPELVDQPFNDVTRLRVYAASVMAIMRWEPRVSVTRVQLHGATLQGQVVIDIEGRILDRNQALNMSLPLQLGGAA</sequence>
<dbReference type="OrthoDB" id="9802846at2"/>
<dbReference type="EMBL" id="NQKI01000021">
    <property type="protein sequence ID" value="OZY58880.1"/>
    <property type="molecule type" value="Genomic_DNA"/>
</dbReference>
<organism evidence="2 3">
    <name type="scientific">Pseudomonas lundensis</name>
    <dbReference type="NCBI Taxonomy" id="86185"/>
    <lineage>
        <taxon>Bacteria</taxon>
        <taxon>Pseudomonadati</taxon>
        <taxon>Pseudomonadota</taxon>
        <taxon>Gammaproteobacteria</taxon>
        <taxon>Pseudomonadales</taxon>
        <taxon>Pseudomonadaceae</taxon>
        <taxon>Pseudomonas</taxon>
    </lineage>
</organism>